<reference evidence="2" key="1">
    <citation type="submission" date="2016-11" db="EMBL/GenBank/DDBJ databases">
        <authorList>
            <person name="Varghese N."/>
            <person name="Submissions S."/>
        </authorList>
    </citation>
    <scope>NUCLEOTIDE SEQUENCE [LARGE SCALE GENOMIC DNA]</scope>
    <source>
        <strain evidence="2">DSM 17539</strain>
    </source>
</reference>
<gene>
    <name evidence="1" type="ORF">SAMN03080594_104300</name>
</gene>
<evidence type="ECO:0000313" key="2">
    <source>
        <dbReference type="Proteomes" id="UP000184406"/>
    </source>
</evidence>
<dbReference type="OrthoDB" id="1441145at2"/>
<organism evidence="1 2">
    <name type="scientific">Arenibacter palladensis</name>
    <dbReference type="NCBI Taxonomy" id="237373"/>
    <lineage>
        <taxon>Bacteria</taxon>
        <taxon>Pseudomonadati</taxon>
        <taxon>Bacteroidota</taxon>
        <taxon>Flavobacteriia</taxon>
        <taxon>Flavobacteriales</taxon>
        <taxon>Flavobacteriaceae</taxon>
        <taxon>Arenibacter</taxon>
    </lineage>
</organism>
<dbReference type="EMBL" id="FQUX01000004">
    <property type="protein sequence ID" value="SHF47848.1"/>
    <property type="molecule type" value="Genomic_DNA"/>
</dbReference>
<dbReference type="RefSeq" id="WP_072862548.1">
    <property type="nucleotide sequence ID" value="NZ_FQUX01000004.1"/>
</dbReference>
<evidence type="ECO:0000313" key="1">
    <source>
        <dbReference type="EMBL" id="SHF47848.1"/>
    </source>
</evidence>
<dbReference type="Proteomes" id="UP000184406">
    <property type="component" value="Unassembled WGS sequence"/>
</dbReference>
<keyword evidence="2" id="KW-1185">Reference proteome</keyword>
<protein>
    <submittedName>
        <fullName evidence="1">Uncharacterized protein</fullName>
    </submittedName>
</protein>
<dbReference type="AlphaFoldDB" id="A0A1M5BZC4"/>
<proteinExistence type="predicted"/>
<sequence>MGNTEDNKDIQFVKDGPWSELYALTEHWKSDLEFYKDDLRFLHHLIEKYFMWITKPENLDMVKELKVGLFDLKTNCRDLLEKVGRHRTHLGQMVEDYNKADASIIRTEHEHLEEEVANFVTLFRSNRKEVFAITEFIIDSESLASLMDQ</sequence>
<name>A0A1M5BZC4_9FLAO</name>
<accession>A0A1M5BZC4</accession>